<keyword evidence="1" id="KW-0808">Transferase</keyword>
<dbReference type="InterPro" id="IPR050832">
    <property type="entry name" value="Bact_Acetyltransf"/>
</dbReference>
<dbReference type="InterPro" id="IPR000182">
    <property type="entry name" value="GNAT_dom"/>
</dbReference>
<keyword evidence="5" id="KW-1185">Reference proteome</keyword>
<organism evidence="4 5">
    <name type="scientific">Hymenobacter mucosus</name>
    <dbReference type="NCBI Taxonomy" id="1411120"/>
    <lineage>
        <taxon>Bacteria</taxon>
        <taxon>Pseudomonadati</taxon>
        <taxon>Bacteroidota</taxon>
        <taxon>Cytophagia</taxon>
        <taxon>Cytophagales</taxon>
        <taxon>Hymenobacteraceae</taxon>
        <taxon>Hymenobacter</taxon>
    </lineage>
</organism>
<gene>
    <name evidence="4" type="ORF">SAMN06269173_101131</name>
</gene>
<dbReference type="PROSITE" id="PS51186">
    <property type="entry name" value="GNAT"/>
    <property type="match status" value="1"/>
</dbReference>
<dbReference type="Proteomes" id="UP000198310">
    <property type="component" value="Unassembled WGS sequence"/>
</dbReference>
<dbReference type="EMBL" id="FZNS01000001">
    <property type="protein sequence ID" value="SNR29367.1"/>
    <property type="molecule type" value="Genomic_DNA"/>
</dbReference>
<evidence type="ECO:0000256" key="2">
    <source>
        <dbReference type="ARBA" id="ARBA00023315"/>
    </source>
</evidence>
<proteinExistence type="predicted"/>
<dbReference type="Gene3D" id="3.40.630.30">
    <property type="match status" value="1"/>
</dbReference>
<keyword evidence="4" id="KW-0689">Ribosomal protein</keyword>
<sequence>MLPALSIAPATATDIPALVALVNSAYRGDTSRQGWTTEADLLEGTRTDAADLADLMAGPGATFLLARTANGELRGSVYLKNQHPDLYLGMLTVDPTHQAHGIGKYLLAAAERQARHLGCTSILMSVISVRHELLAWYARHGFRQTGETVAFPTDVRFGVPRQELVLLLLRKQLENLHADSSTN</sequence>
<dbReference type="SUPFAM" id="SSF55729">
    <property type="entry name" value="Acyl-CoA N-acyltransferases (Nat)"/>
    <property type="match status" value="1"/>
</dbReference>
<dbReference type="PANTHER" id="PTHR43877">
    <property type="entry name" value="AMINOALKYLPHOSPHONATE N-ACETYLTRANSFERASE-RELATED-RELATED"/>
    <property type="match status" value="1"/>
</dbReference>
<keyword evidence="2" id="KW-0012">Acyltransferase</keyword>
<dbReference type="GO" id="GO:0016747">
    <property type="term" value="F:acyltransferase activity, transferring groups other than amino-acyl groups"/>
    <property type="evidence" value="ECO:0007669"/>
    <property type="project" value="InterPro"/>
</dbReference>
<dbReference type="Pfam" id="PF00583">
    <property type="entry name" value="Acetyltransf_1"/>
    <property type="match status" value="1"/>
</dbReference>
<evidence type="ECO:0000313" key="5">
    <source>
        <dbReference type="Proteomes" id="UP000198310"/>
    </source>
</evidence>
<protein>
    <submittedName>
        <fullName evidence="4">Ribosomal protein S18 acetylase RimI</fullName>
    </submittedName>
</protein>
<dbReference type="RefSeq" id="WP_089331324.1">
    <property type="nucleotide sequence ID" value="NZ_FZNS01000001.1"/>
</dbReference>
<dbReference type="PANTHER" id="PTHR43877:SF1">
    <property type="entry name" value="ACETYLTRANSFERASE"/>
    <property type="match status" value="1"/>
</dbReference>
<accession>A0A238V5S3</accession>
<reference evidence="5" key="1">
    <citation type="submission" date="2017-06" db="EMBL/GenBank/DDBJ databases">
        <authorList>
            <person name="Varghese N."/>
            <person name="Submissions S."/>
        </authorList>
    </citation>
    <scope>NUCLEOTIDE SEQUENCE [LARGE SCALE GENOMIC DNA]</scope>
    <source>
        <strain evidence="5">DSM 28041</strain>
    </source>
</reference>
<evidence type="ECO:0000256" key="1">
    <source>
        <dbReference type="ARBA" id="ARBA00022679"/>
    </source>
</evidence>
<dbReference type="InterPro" id="IPR016181">
    <property type="entry name" value="Acyl_CoA_acyltransferase"/>
</dbReference>
<dbReference type="AlphaFoldDB" id="A0A238V5S3"/>
<evidence type="ECO:0000313" key="4">
    <source>
        <dbReference type="EMBL" id="SNR29367.1"/>
    </source>
</evidence>
<feature type="domain" description="N-acetyltransferase" evidence="3">
    <location>
        <begin position="5"/>
        <end position="174"/>
    </location>
</feature>
<dbReference type="CDD" id="cd04301">
    <property type="entry name" value="NAT_SF"/>
    <property type="match status" value="1"/>
</dbReference>
<dbReference type="GO" id="GO:0005840">
    <property type="term" value="C:ribosome"/>
    <property type="evidence" value="ECO:0007669"/>
    <property type="project" value="UniProtKB-KW"/>
</dbReference>
<name>A0A238V5S3_9BACT</name>
<keyword evidence="4" id="KW-0687">Ribonucleoprotein</keyword>
<evidence type="ECO:0000259" key="3">
    <source>
        <dbReference type="PROSITE" id="PS51186"/>
    </source>
</evidence>